<dbReference type="RefSeq" id="WP_012697761.1">
    <property type="nucleotide sequence ID" value="NZ_CP022115.1"/>
</dbReference>
<reference evidence="5" key="2">
    <citation type="submission" date="2017-06" db="EMBL/GenBank/DDBJ databases">
        <title>Whole genome sequence of Laribacter hongkongensis LHGZ1.</title>
        <authorList>
            <person name="Chen D."/>
            <person name="Wu H."/>
            <person name="Chen J."/>
        </authorList>
    </citation>
    <scope>NUCLEOTIDE SEQUENCE [LARGE SCALE GENOMIC DNA]</scope>
    <source>
        <strain evidence="5">LHGZ1</strain>
    </source>
</reference>
<organism evidence="3 5">
    <name type="scientific">Laribacter hongkongensis</name>
    <dbReference type="NCBI Taxonomy" id="168471"/>
    <lineage>
        <taxon>Bacteria</taxon>
        <taxon>Pseudomonadati</taxon>
        <taxon>Pseudomonadota</taxon>
        <taxon>Betaproteobacteria</taxon>
        <taxon>Neisseriales</taxon>
        <taxon>Aquaspirillaceae</taxon>
        <taxon>Laribacter</taxon>
    </lineage>
</organism>
<gene>
    <name evidence="4" type="ORF">LH440_02700</name>
    <name evidence="3" type="ORF">LHGZ1_2361</name>
</gene>
<dbReference type="InterPro" id="IPR036263">
    <property type="entry name" value="Chorismate_II_sf"/>
</dbReference>
<dbReference type="Proteomes" id="UP000197424">
    <property type="component" value="Chromosome"/>
</dbReference>
<dbReference type="OrthoDB" id="5334665at2"/>
<evidence type="ECO:0000313" key="5">
    <source>
        <dbReference type="Proteomes" id="UP000197424"/>
    </source>
</evidence>
<reference evidence="3" key="3">
    <citation type="submission" date="2017-06" db="EMBL/GenBank/DDBJ databases">
        <authorList>
            <person name="Kim H.J."/>
            <person name="Triplett B.A."/>
        </authorList>
    </citation>
    <scope>NUCLEOTIDE SEQUENCE</scope>
    <source>
        <strain evidence="3">HLGZ1</strain>
    </source>
</reference>
<sequence>MTAITACQSLDNLCRHLDAIDRQIVTLLAERGAYVRQTGRFNTEPAALADRQRLAPAISRARALSLSVGADPDTTERVYLAMLAAFGTADTAEYPALATG</sequence>
<evidence type="ECO:0000259" key="2">
    <source>
        <dbReference type="PROSITE" id="PS51168"/>
    </source>
</evidence>
<reference evidence="4 6" key="4">
    <citation type="submission" date="2021-10" db="EMBL/GenBank/DDBJ databases">
        <title>Whole-genome sequencing analysis of Laribacter hongkongensis: virulence gene profiles, carbohydrate-active enzyme prediction, and antimicrobial resistance characterization.</title>
        <authorList>
            <person name="Yuan P."/>
            <person name="Zhan Y."/>
            <person name="Chen D."/>
        </authorList>
    </citation>
    <scope>NUCLEOTIDE SEQUENCE [LARGE SCALE GENOMIC DNA]</scope>
    <source>
        <strain evidence="4 6">W67</strain>
    </source>
</reference>
<dbReference type="SMART" id="SM00830">
    <property type="entry name" value="CM_2"/>
    <property type="match status" value="1"/>
</dbReference>
<evidence type="ECO:0000256" key="1">
    <source>
        <dbReference type="ARBA" id="ARBA00012404"/>
    </source>
</evidence>
<proteinExistence type="predicted"/>
<dbReference type="Proteomes" id="UP001200247">
    <property type="component" value="Unassembled WGS sequence"/>
</dbReference>
<dbReference type="Gene3D" id="1.20.59.10">
    <property type="entry name" value="Chorismate mutase"/>
    <property type="match status" value="1"/>
</dbReference>
<dbReference type="Pfam" id="PF01817">
    <property type="entry name" value="CM_2"/>
    <property type="match status" value="1"/>
</dbReference>
<dbReference type="InterPro" id="IPR002701">
    <property type="entry name" value="CM_II_prokaryot"/>
</dbReference>
<reference evidence="3" key="1">
    <citation type="journal article" date="2017" name="J. Antimicrob. Chemother.">
        <title>Emergence and genomic analysis of MDR Laribacter hongkongensis strain HLGZ1 from Guangzhou, China.</title>
        <authorList>
            <person name="Wu H.K."/>
            <person name="Chen J.H."/>
            <person name="Yang L."/>
            <person name="Li A.R."/>
            <person name="Su D.H."/>
            <person name="Lin Y.P."/>
            <person name="Chen D.Q."/>
        </authorList>
    </citation>
    <scope>NUCLEOTIDE SEQUENCE</scope>
    <source>
        <strain evidence="3">HLGZ1</strain>
    </source>
</reference>
<evidence type="ECO:0000313" key="4">
    <source>
        <dbReference type="EMBL" id="MCG9024831.1"/>
    </source>
</evidence>
<dbReference type="EC" id="5.4.99.5" evidence="1"/>
<dbReference type="EMBL" id="CP022115">
    <property type="protein sequence ID" value="ASJ25192.1"/>
    <property type="molecule type" value="Genomic_DNA"/>
</dbReference>
<evidence type="ECO:0000313" key="3">
    <source>
        <dbReference type="EMBL" id="ASJ25192.1"/>
    </source>
</evidence>
<dbReference type="InterPro" id="IPR036979">
    <property type="entry name" value="CM_dom_sf"/>
</dbReference>
<protein>
    <recommendedName>
        <fullName evidence="1">chorismate mutase</fullName>
        <ecNumber evidence="1">5.4.99.5</ecNumber>
    </recommendedName>
</protein>
<evidence type="ECO:0000313" key="6">
    <source>
        <dbReference type="Proteomes" id="UP001200247"/>
    </source>
</evidence>
<dbReference type="PROSITE" id="PS51168">
    <property type="entry name" value="CHORISMATE_MUT_2"/>
    <property type="match status" value="1"/>
</dbReference>
<accession>A0A248LKL8</accession>
<dbReference type="SUPFAM" id="SSF48600">
    <property type="entry name" value="Chorismate mutase II"/>
    <property type="match status" value="1"/>
</dbReference>
<feature type="domain" description="Chorismate mutase" evidence="2">
    <location>
        <begin position="4"/>
        <end position="94"/>
    </location>
</feature>
<dbReference type="AlphaFoldDB" id="A0A248LKL8"/>
<dbReference type="GO" id="GO:0046417">
    <property type="term" value="P:chorismate metabolic process"/>
    <property type="evidence" value="ECO:0007669"/>
    <property type="project" value="InterPro"/>
</dbReference>
<dbReference type="EMBL" id="JAJAXM010000003">
    <property type="protein sequence ID" value="MCG9024831.1"/>
    <property type="molecule type" value="Genomic_DNA"/>
</dbReference>
<name>A0A248LKL8_9NEIS</name>
<dbReference type="GO" id="GO:0004106">
    <property type="term" value="F:chorismate mutase activity"/>
    <property type="evidence" value="ECO:0007669"/>
    <property type="project" value="UniProtKB-EC"/>
</dbReference>